<dbReference type="GO" id="GO:0005789">
    <property type="term" value="C:endoplasmic reticulum membrane"/>
    <property type="evidence" value="ECO:0007669"/>
    <property type="project" value="InterPro"/>
</dbReference>
<feature type="transmembrane region" description="Helical" evidence="1">
    <location>
        <begin position="207"/>
        <end position="225"/>
    </location>
</feature>
<dbReference type="GO" id="GO:0030234">
    <property type="term" value="F:enzyme regulator activity"/>
    <property type="evidence" value="ECO:0007669"/>
    <property type="project" value="InterPro"/>
</dbReference>
<accession>A0A9P6WBS9</accession>
<sequence>MATTYAWFGAVLGYVIQTKCLSIIQSKLLVRNLAKLHYKTSNNPPSKEETSYILSIYLTFIYCVSLLFVLPLSQFLCERLSVIRLDSSLNTSTESSEGSDNEQIALDIEETPIEMDLLDSENVPPPTNIVIANTVTQRTDHNNVVYLGKLVALAICLIIPIFTYNYALSLSPAFDVSLIQNTSVFEIITLLMGVCNISKKKNLFKNFIVMMMALIGILIVSYTKATCDLLSGKLTINKHTGEVADPFLFDRLKAGLICGLGSLTIGPFSVLWHHWFGNQNSNASMERPRLEKYLLCQSTHISLIGTLCIFMLLPFIPNLANSFQIISYLYMDKFFWVTIMSSILFGTLPNIFSIIILTNESAPEYITTCNLGAIVFMGLADWITEPGQTTIVQWEVIGYMMLASSCIFLSASLK</sequence>
<keyword evidence="1" id="KW-0472">Membrane</keyword>
<feature type="transmembrane region" description="Helical" evidence="1">
    <location>
        <begin position="396"/>
        <end position="413"/>
    </location>
</feature>
<evidence type="ECO:0000256" key="1">
    <source>
        <dbReference type="SAM" id="Phobius"/>
    </source>
</evidence>
<proteinExistence type="predicted"/>
<dbReference type="InterPro" id="IPR031581">
    <property type="entry name" value="Csg2"/>
</dbReference>
<feature type="transmembrane region" description="Helical" evidence="1">
    <location>
        <begin position="293"/>
        <end position="316"/>
    </location>
</feature>
<reference evidence="2 3" key="1">
    <citation type="submission" date="2020-11" db="EMBL/GenBank/DDBJ databases">
        <title>Kefir isolates.</title>
        <authorList>
            <person name="Marcisauskas S."/>
            <person name="Kim Y."/>
            <person name="Blasche S."/>
        </authorList>
    </citation>
    <scope>NUCLEOTIDE SEQUENCE [LARGE SCALE GENOMIC DNA]</scope>
    <source>
        <strain evidence="2 3">OG2</strain>
    </source>
</reference>
<feature type="transmembrane region" description="Helical" evidence="1">
    <location>
        <begin position="146"/>
        <end position="166"/>
    </location>
</feature>
<feature type="transmembrane region" description="Helical" evidence="1">
    <location>
        <begin position="365"/>
        <end position="384"/>
    </location>
</feature>
<keyword evidence="1" id="KW-1133">Transmembrane helix</keyword>
<dbReference type="EMBL" id="PUHR01000093">
    <property type="protein sequence ID" value="KAG0667769.1"/>
    <property type="molecule type" value="Genomic_DNA"/>
</dbReference>
<organism evidence="2 3">
    <name type="scientific">Maudiozyma exigua</name>
    <name type="common">Yeast</name>
    <name type="synonym">Kazachstania exigua</name>
    <dbReference type="NCBI Taxonomy" id="34358"/>
    <lineage>
        <taxon>Eukaryota</taxon>
        <taxon>Fungi</taxon>
        <taxon>Dikarya</taxon>
        <taxon>Ascomycota</taxon>
        <taxon>Saccharomycotina</taxon>
        <taxon>Saccharomycetes</taxon>
        <taxon>Saccharomycetales</taxon>
        <taxon>Saccharomycetaceae</taxon>
        <taxon>Maudiozyma</taxon>
    </lineage>
</organism>
<feature type="transmembrane region" description="Helical" evidence="1">
    <location>
        <begin position="336"/>
        <end position="358"/>
    </location>
</feature>
<gene>
    <name evidence="2" type="ORF">C6P45_005398</name>
</gene>
<dbReference type="GO" id="GO:0006874">
    <property type="term" value="P:intracellular calcium ion homeostasis"/>
    <property type="evidence" value="ECO:0007669"/>
    <property type="project" value="InterPro"/>
</dbReference>
<dbReference type="AlphaFoldDB" id="A0A9P6WBS9"/>
<keyword evidence="1" id="KW-0812">Transmembrane</keyword>
<evidence type="ECO:0000313" key="3">
    <source>
        <dbReference type="Proteomes" id="UP000750334"/>
    </source>
</evidence>
<keyword evidence="3" id="KW-1185">Reference proteome</keyword>
<feature type="transmembrane region" description="Helical" evidence="1">
    <location>
        <begin position="178"/>
        <end position="195"/>
    </location>
</feature>
<dbReference type="Pfam" id="PF16965">
    <property type="entry name" value="CSG2"/>
    <property type="match status" value="1"/>
</dbReference>
<feature type="transmembrane region" description="Helical" evidence="1">
    <location>
        <begin position="52"/>
        <end position="72"/>
    </location>
</feature>
<comment type="caution">
    <text evidence="2">The sequence shown here is derived from an EMBL/GenBank/DDBJ whole genome shotgun (WGS) entry which is preliminary data.</text>
</comment>
<evidence type="ECO:0000313" key="2">
    <source>
        <dbReference type="EMBL" id="KAG0667769.1"/>
    </source>
</evidence>
<name>A0A9P6WBS9_MAUEX</name>
<dbReference type="Proteomes" id="UP000750334">
    <property type="component" value="Unassembled WGS sequence"/>
</dbReference>
<protein>
    <submittedName>
        <fullName evidence="2">Uncharacterized protein</fullName>
    </submittedName>
</protein>
<feature type="transmembrane region" description="Helical" evidence="1">
    <location>
        <begin position="254"/>
        <end position="272"/>
    </location>
</feature>
<dbReference type="OrthoDB" id="4069151at2759"/>